<feature type="transmembrane region" description="Helical" evidence="1">
    <location>
        <begin position="150"/>
        <end position="168"/>
    </location>
</feature>
<keyword evidence="1" id="KW-0812">Transmembrane</keyword>
<accession>A0AAE4NY15</accession>
<organism evidence="2 3">
    <name type="scientific">Thermococcus waiotapuensis</name>
    <dbReference type="NCBI Taxonomy" id="90909"/>
    <lineage>
        <taxon>Archaea</taxon>
        <taxon>Methanobacteriati</taxon>
        <taxon>Methanobacteriota</taxon>
        <taxon>Thermococci</taxon>
        <taxon>Thermococcales</taxon>
        <taxon>Thermococcaceae</taxon>
        <taxon>Thermococcus</taxon>
    </lineage>
</organism>
<sequence length="207" mass="24187">MVRFQKIKSAYRGLLHSKYVKYYRAKCELLPLCLQKLKGFSHFQDPDEYSLVSEAEKLYQKSEFVTVLEITDGLTRIFYLIPGDFFSDDIEPEFELYFRVRSEEGLRALLGVIHRGKVGGKRFKHRSVLSFLASFVFSFLLSALAEKAGFWIQMAVLLALTGLIYLTLDYPFSLLYFRGVEVIGKPGRKDFMIIIKRRQRENRRKLS</sequence>
<comment type="caution">
    <text evidence="2">The sequence shown here is derived from an EMBL/GenBank/DDBJ whole genome shotgun (WGS) entry which is preliminary data.</text>
</comment>
<dbReference type="EMBL" id="JAVDZE010000007">
    <property type="protein sequence ID" value="MDV3104807.1"/>
    <property type="molecule type" value="Genomic_DNA"/>
</dbReference>
<keyword evidence="1" id="KW-0472">Membrane</keyword>
<dbReference type="AlphaFoldDB" id="A0AAE4NY15"/>
<proteinExistence type="predicted"/>
<keyword evidence="3" id="KW-1185">Reference proteome</keyword>
<reference evidence="2 3" key="1">
    <citation type="submission" date="2023-08" db="EMBL/GenBank/DDBJ databases">
        <title>Draft genome sequence of Thermococcus waiotapuensis WT1T, a thermophilic sulphur-dependent archaeon from order Thermococcales.</title>
        <authorList>
            <person name="Manners S.H."/>
            <person name="Carere C.R."/>
            <person name="Dhami M.K."/>
            <person name="Dobson R.C.J."/>
            <person name="Stott M.B."/>
        </authorList>
    </citation>
    <scope>NUCLEOTIDE SEQUENCE [LARGE SCALE GENOMIC DNA]</scope>
    <source>
        <strain evidence="2 3">WT1</strain>
    </source>
</reference>
<gene>
    <name evidence="2" type="ORF">RBI02_09720</name>
</gene>
<keyword evidence="1" id="KW-1133">Transmembrane helix</keyword>
<evidence type="ECO:0000313" key="3">
    <source>
        <dbReference type="Proteomes" id="UP001245683"/>
    </source>
</evidence>
<name>A0AAE4NY15_9EURY</name>
<feature type="transmembrane region" description="Helical" evidence="1">
    <location>
        <begin position="127"/>
        <end position="144"/>
    </location>
</feature>
<evidence type="ECO:0000256" key="1">
    <source>
        <dbReference type="SAM" id="Phobius"/>
    </source>
</evidence>
<protein>
    <submittedName>
        <fullName evidence="2">Uncharacterized protein</fullName>
    </submittedName>
</protein>
<evidence type="ECO:0000313" key="2">
    <source>
        <dbReference type="EMBL" id="MDV3104807.1"/>
    </source>
</evidence>
<dbReference type="Proteomes" id="UP001245683">
    <property type="component" value="Unassembled WGS sequence"/>
</dbReference>
<dbReference type="RefSeq" id="WP_315343464.1">
    <property type="nucleotide sequence ID" value="NZ_JAVDZE010000007.1"/>
</dbReference>